<dbReference type="EMBL" id="NIVC01002617">
    <property type="protein sequence ID" value="PAA56466.1"/>
    <property type="molecule type" value="Genomic_DNA"/>
</dbReference>
<dbReference type="AlphaFoldDB" id="A0A267E4V5"/>
<evidence type="ECO:0000313" key="3">
    <source>
        <dbReference type="Proteomes" id="UP000215902"/>
    </source>
</evidence>
<feature type="coiled-coil region" evidence="1">
    <location>
        <begin position="116"/>
        <end position="164"/>
    </location>
</feature>
<protein>
    <submittedName>
        <fullName evidence="2">Uncharacterized protein</fullName>
    </submittedName>
</protein>
<dbReference type="OrthoDB" id="6350415at2759"/>
<gene>
    <name evidence="2" type="ORF">BOX15_Mlig019035g2</name>
</gene>
<comment type="caution">
    <text evidence="2">The sequence shown here is derived from an EMBL/GenBank/DDBJ whole genome shotgun (WGS) entry which is preliminary data.</text>
</comment>
<keyword evidence="3" id="KW-1185">Reference proteome</keyword>
<name>A0A267E4V5_9PLAT</name>
<feature type="coiled-coil region" evidence="1">
    <location>
        <begin position="35"/>
        <end position="69"/>
    </location>
</feature>
<dbReference type="GO" id="GO:0007283">
    <property type="term" value="P:spermatogenesis"/>
    <property type="evidence" value="ECO:0007669"/>
    <property type="project" value="TreeGrafter"/>
</dbReference>
<dbReference type="STRING" id="282301.A0A267E4V5"/>
<sequence>MALEDSRANAERLHRDSELVVSNVNTWVADQKAANEKLGKKIREQSRAIAALQQERDKLADQAEQLRGQLGQAKPVDLDKFRALQSHSAQQQALLNQLRTRLHDCELGDTDRAAALEELHGRLRDSTDSVSRLNQQINQLQKENRQLRSELERERLAAQSYRVQAESRDQTVGALKAQLEARAFQVFFDDQAAANLGLSNVDREKIRSAVESAMKEAGVSDASQLDKNYWISRCSELSGQLQRSGEYWGDKVRELSARLERASQADASKQP</sequence>
<dbReference type="PANTHER" id="PTHR18881">
    <property type="entry name" value="POLYAMINE-MODULATED FACTOR 1-BINDING PROTEIN 1-RELATED"/>
    <property type="match status" value="1"/>
</dbReference>
<accession>A0A267E4V5</accession>
<dbReference type="InterPro" id="IPR037391">
    <property type="entry name" value="PMF1-bd"/>
</dbReference>
<evidence type="ECO:0000256" key="1">
    <source>
        <dbReference type="SAM" id="Coils"/>
    </source>
</evidence>
<reference evidence="2 3" key="1">
    <citation type="submission" date="2017-06" db="EMBL/GenBank/DDBJ databases">
        <title>A platform for efficient transgenesis in Macrostomum lignano, a flatworm model organism for stem cell research.</title>
        <authorList>
            <person name="Berezikov E."/>
        </authorList>
    </citation>
    <scope>NUCLEOTIDE SEQUENCE [LARGE SCALE GENOMIC DNA]</scope>
    <source>
        <strain evidence="2">DV1</strain>
        <tissue evidence="2">Whole organism</tissue>
    </source>
</reference>
<keyword evidence="1" id="KW-0175">Coiled coil</keyword>
<organism evidence="2 3">
    <name type="scientific">Macrostomum lignano</name>
    <dbReference type="NCBI Taxonomy" id="282301"/>
    <lineage>
        <taxon>Eukaryota</taxon>
        <taxon>Metazoa</taxon>
        <taxon>Spiralia</taxon>
        <taxon>Lophotrochozoa</taxon>
        <taxon>Platyhelminthes</taxon>
        <taxon>Rhabditophora</taxon>
        <taxon>Macrostomorpha</taxon>
        <taxon>Macrostomida</taxon>
        <taxon>Macrostomidae</taxon>
        <taxon>Macrostomum</taxon>
    </lineage>
</organism>
<proteinExistence type="predicted"/>
<dbReference type="Proteomes" id="UP000215902">
    <property type="component" value="Unassembled WGS sequence"/>
</dbReference>
<dbReference type="PANTHER" id="PTHR18881:SF2">
    <property type="entry name" value="POLYAMINE-MODULATED FACTOR 1-BINDING PROTEIN 1"/>
    <property type="match status" value="1"/>
</dbReference>
<evidence type="ECO:0000313" key="2">
    <source>
        <dbReference type="EMBL" id="PAA56466.1"/>
    </source>
</evidence>